<evidence type="ECO:0000256" key="6">
    <source>
        <dbReference type="SAM" id="Phobius"/>
    </source>
</evidence>
<keyword evidence="5 6" id="KW-0472">Membrane</keyword>
<name>A0A6J6JNT3_9ZZZZ</name>
<dbReference type="GO" id="GO:0032153">
    <property type="term" value="C:cell division site"/>
    <property type="evidence" value="ECO:0007669"/>
    <property type="project" value="TreeGrafter"/>
</dbReference>
<keyword evidence="3" id="KW-0133">Cell shape</keyword>
<proteinExistence type="predicted"/>
<sequence length="458" mass="49522">MSSLTEALQVSKLIKVVPRSRNLESLFLFFAAGLNAFELAQIQLSILEKMTVDLFTYWLPPVLFALLLHMILRRRASEADPMILPIAFVLNGLGIAMIYRLDLATIAAGGQELFAFRQVMWTAVAMGIAAIVILFIPSQLFLRRYVYTAMAVGIILLLLPLVPVIGTTINGASLWISAFGITFQPGEIAKIALIVFFAGYLVNRKDSLAVVGRKIFGVRIPRGRELGPILVIWLASIGVLVLQRDLGTSILYFGLFLVMIYVATGRAFYAGIGFAMLITGGLVASRILDYVSRRFDAWLNPFDQANYDAAGGSYQIVQGIFGMANGGLLGSGLGGGVPQLVPLAESDFIISSLAEELGLIGFFAILALYFLLVARGLKVAFRHNDEFAKLMAVGFAFVIALQVFVVIGGVTRILPLTGLTTPLLAAGGSSLLANWIIIAMLLRLSDSAADRQLEVAPK</sequence>
<comment type="subcellular location">
    <subcellularLocation>
        <location evidence="1">Membrane</location>
        <topology evidence="1">Multi-pass membrane protein</topology>
    </subcellularLocation>
</comment>
<feature type="transmembrane region" description="Helical" evidence="6">
    <location>
        <begin position="145"/>
        <end position="166"/>
    </location>
</feature>
<dbReference type="GO" id="GO:0051301">
    <property type="term" value="P:cell division"/>
    <property type="evidence" value="ECO:0007669"/>
    <property type="project" value="InterPro"/>
</dbReference>
<dbReference type="EMBL" id="CAEZVM010000064">
    <property type="protein sequence ID" value="CAB4638616.1"/>
    <property type="molecule type" value="Genomic_DNA"/>
</dbReference>
<organism evidence="7">
    <name type="scientific">freshwater metagenome</name>
    <dbReference type="NCBI Taxonomy" id="449393"/>
    <lineage>
        <taxon>unclassified sequences</taxon>
        <taxon>metagenomes</taxon>
        <taxon>ecological metagenomes</taxon>
    </lineage>
</organism>
<reference evidence="7" key="1">
    <citation type="submission" date="2020-05" db="EMBL/GenBank/DDBJ databases">
        <authorList>
            <person name="Chiriac C."/>
            <person name="Salcher M."/>
            <person name="Ghai R."/>
            <person name="Kavagutti S V."/>
        </authorList>
    </citation>
    <scope>NUCLEOTIDE SEQUENCE</scope>
</reference>
<evidence type="ECO:0000256" key="1">
    <source>
        <dbReference type="ARBA" id="ARBA00004141"/>
    </source>
</evidence>
<evidence type="ECO:0000256" key="2">
    <source>
        <dbReference type="ARBA" id="ARBA00022692"/>
    </source>
</evidence>
<dbReference type="GO" id="GO:0005886">
    <property type="term" value="C:plasma membrane"/>
    <property type="evidence" value="ECO:0007669"/>
    <property type="project" value="TreeGrafter"/>
</dbReference>
<feature type="transmembrane region" description="Helical" evidence="6">
    <location>
        <begin position="223"/>
        <end position="240"/>
    </location>
</feature>
<evidence type="ECO:0000313" key="7">
    <source>
        <dbReference type="EMBL" id="CAB4638616.1"/>
    </source>
</evidence>
<feature type="transmembrane region" description="Helical" evidence="6">
    <location>
        <begin position="54"/>
        <end position="72"/>
    </location>
</feature>
<feature type="transmembrane region" description="Helical" evidence="6">
    <location>
        <begin position="357"/>
        <end position="377"/>
    </location>
</feature>
<keyword evidence="4 6" id="KW-1133">Transmembrane helix</keyword>
<gene>
    <name evidence="7" type="ORF">UFOPK2032_01109</name>
</gene>
<keyword evidence="2 6" id="KW-0812">Transmembrane</keyword>
<feature type="transmembrane region" description="Helical" evidence="6">
    <location>
        <begin position="79"/>
        <end position="99"/>
    </location>
</feature>
<dbReference type="InterPro" id="IPR001182">
    <property type="entry name" value="FtsW/RodA"/>
</dbReference>
<feature type="transmembrane region" description="Helical" evidence="6">
    <location>
        <begin position="423"/>
        <end position="442"/>
    </location>
</feature>
<dbReference type="PANTHER" id="PTHR30474">
    <property type="entry name" value="CELL CYCLE PROTEIN"/>
    <property type="match status" value="1"/>
</dbReference>
<dbReference type="Pfam" id="PF01098">
    <property type="entry name" value="FTSW_RODA_SPOVE"/>
    <property type="match status" value="1"/>
</dbReference>
<dbReference type="AlphaFoldDB" id="A0A6J6JNT3"/>
<feature type="transmembrane region" description="Helical" evidence="6">
    <location>
        <begin position="25"/>
        <end position="42"/>
    </location>
</feature>
<evidence type="ECO:0000256" key="5">
    <source>
        <dbReference type="ARBA" id="ARBA00023136"/>
    </source>
</evidence>
<feature type="transmembrane region" description="Helical" evidence="6">
    <location>
        <begin position="389"/>
        <end position="411"/>
    </location>
</feature>
<dbReference type="PANTHER" id="PTHR30474:SF3">
    <property type="entry name" value="PEPTIDOGLYCAN GLYCOSYLTRANSFERASE RODA"/>
    <property type="match status" value="1"/>
</dbReference>
<protein>
    <submittedName>
        <fullName evidence="7">Unannotated protein</fullName>
    </submittedName>
</protein>
<accession>A0A6J6JNT3</accession>
<dbReference type="GO" id="GO:0008360">
    <property type="term" value="P:regulation of cell shape"/>
    <property type="evidence" value="ECO:0007669"/>
    <property type="project" value="UniProtKB-KW"/>
</dbReference>
<dbReference type="GO" id="GO:0015648">
    <property type="term" value="F:lipid-linked peptidoglycan transporter activity"/>
    <property type="evidence" value="ECO:0007669"/>
    <property type="project" value="TreeGrafter"/>
</dbReference>
<feature type="transmembrane region" description="Helical" evidence="6">
    <location>
        <begin position="119"/>
        <end position="138"/>
    </location>
</feature>
<feature type="transmembrane region" description="Helical" evidence="6">
    <location>
        <begin position="268"/>
        <end position="288"/>
    </location>
</feature>
<feature type="transmembrane region" description="Helical" evidence="6">
    <location>
        <begin position="172"/>
        <end position="202"/>
    </location>
</feature>
<evidence type="ECO:0000256" key="4">
    <source>
        <dbReference type="ARBA" id="ARBA00022989"/>
    </source>
</evidence>
<evidence type="ECO:0000256" key="3">
    <source>
        <dbReference type="ARBA" id="ARBA00022960"/>
    </source>
</evidence>